<dbReference type="CDD" id="cd05476">
    <property type="entry name" value="pepsin_A_like_plant"/>
    <property type="match status" value="1"/>
</dbReference>
<dbReference type="GeneID" id="105053234"/>
<dbReference type="Pfam" id="PF14541">
    <property type="entry name" value="TAXi_C"/>
    <property type="match status" value="1"/>
</dbReference>
<keyword evidence="7" id="KW-0732">Signal</keyword>
<dbReference type="AlphaFoldDB" id="A0A6I9RUS7"/>
<evidence type="ECO:0000259" key="8">
    <source>
        <dbReference type="PROSITE" id="PS51767"/>
    </source>
</evidence>
<dbReference type="Proteomes" id="UP000504607">
    <property type="component" value="Chromosome 10"/>
</dbReference>
<dbReference type="PROSITE" id="PS51767">
    <property type="entry name" value="PEPTIDASE_A1"/>
    <property type="match status" value="1"/>
</dbReference>
<dbReference type="Pfam" id="PF14543">
    <property type="entry name" value="TAXi_N"/>
    <property type="match status" value="1"/>
</dbReference>
<protein>
    <submittedName>
        <fullName evidence="10">Aspartic proteinase NANA, chloroplast-like</fullName>
    </submittedName>
</protein>
<dbReference type="InParanoid" id="A0A6I9RUS7"/>
<dbReference type="InterPro" id="IPR032799">
    <property type="entry name" value="TAXi_C"/>
</dbReference>
<evidence type="ECO:0000256" key="7">
    <source>
        <dbReference type="SAM" id="SignalP"/>
    </source>
</evidence>
<dbReference type="Gene3D" id="2.40.70.10">
    <property type="entry name" value="Acid Proteases"/>
    <property type="match status" value="2"/>
</dbReference>
<accession>A0A6I9RUS7</accession>
<reference evidence="10" key="1">
    <citation type="submission" date="2025-08" db="UniProtKB">
        <authorList>
            <consortium name="RefSeq"/>
        </authorList>
    </citation>
    <scope>IDENTIFICATION</scope>
</reference>
<dbReference type="PANTHER" id="PTHR47967:SF46">
    <property type="entry name" value="ASPARTIC PROTEINASE NEPENTHESIN-1"/>
    <property type="match status" value="1"/>
</dbReference>
<dbReference type="InterPro" id="IPR034161">
    <property type="entry name" value="Pepsin-like_plant"/>
</dbReference>
<evidence type="ECO:0000313" key="9">
    <source>
        <dbReference type="Proteomes" id="UP000504607"/>
    </source>
</evidence>
<evidence type="ECO:0000256" key="2">
    <source>
        <dbReference type="ARBA" id="ARBA00022670"/>
    </source>
</evidence>
<feature type="active site" evidence="6">
    <location>
        <position position="326"/>
    </location>
</feature>
<evidence type="ECO:0000313" key="10">
    <source>
        <dbReference type="RefSeq" id="XP_010932629.1"/>
    </source>
</evidence>
<dbReference type="PANTHER" id="PTHR47967">
    <property type="entry name" value="OS07G0603500 PROTEIN-RELATED"/>
    <property type="match status" value="1"/>
</dbReference>
<evidence type="ECO:0000256" key="1">
    <source>
        <dbReference type="ARBA" id="ARBA00007447"/>
    </source>
</evidence>
<evidence type="ECO:0000256" key="5">
    <source>
        <dbReference type="ARBA" id="ARBA00023180"/>
    </source>
</evidence>
<feature type="chain" id="PRO_5026737904" evidence="7">
    <location>
        <begin position="22"/>
        <end position="451"/>
    </location>
</feature>
<dbReference type="InterPro" id="IPR021109">
    <property type="entry name" value="Peptidase_aspartic_dom_sf"/>
</dbReference>
<keyword evidence="5" id="KW-0325">Glycoprotein</keyword>
<dbReference type="InterPro" id="IPR033121">
    <property type="entry name" value="PEPTIDASE_A1"/>
</dbReference>
<dbReference type="KEGG" id="egu:105053234"/>
<dbReference type="OrthoDB" id="2747330at2759"/>
<keyword evidence="4" id="KW-0378">Hydrolase</keyword>
<dbReference type="PRINTS" id="PR00792">
    <property type="entry name" value="PEPSIN"/>
</dbReference>
<dbReference type="GO" id="GO:0004190">
    <property type="term" value="F:aspartic-type endopeptidase activity"/>
    <property type="evidence" value="ECO:0007669"/>
    <property type="project" value="UniProtKB-KW"/>
</dbReference>
<dbReference type="FunFam" id="2.40.70.10:FF:000033">
    <property type="entry name" value="Aspartyl protease family protein"/>
    <property type="match status" value="1"/>
</dbReference>
<dbReference type="GO" id="GO:0006508">
    <property type="term" value="P:proteolysis"/>
    <property type="evidence" value="ECO:0007669"/>
    <property type="project" value="UniProtKB-KW"/>
</dbReference>
<dbReference type="InterPro" id="IPR001461">
    <property type="entry name" value="Aspartic_peptidase_A1"/>
</dbReference>
<organism evidence="9 10">
    <name type="scientific">Elaeis guineensis var. tenera</name>
    <name type="common">Oil palm</name>
    <dbReference type="NCBI Taxonomy" id="51953"/>
    <lineage>
        <taxon>Eukaryota</taxon>
        <taxon>Viridiplantae</taxon>
        <taxon>Streptophyta</taxon>
        <taxon>Embryophyta</taxon>
        <taxon>Tracheophyta</taxon>
        <taxon>Spermatophyta</taxon>
        <taxon>Magnoliopsida</taxon>
        <taxon>Liliopsida</taxon>
        <taxon>Arecaceae</taxon>
        <taxon>Arecoideae</taxon>
        <taxon>Cocoseae</taxon>
        <taxon>Elaeidinae</taxon>
        <taxon>Elaeis</taxon>
    </lineage>
</organism>
<feature type="domain" description="Peptidase A1" evidence="8">
    <location>
        <begin position="83"/>
        <end position="445"/>
    </location>
</feature>
<gene>
    <name evidence="10" type="primary">LOC105053234</name>
</gene>
<dbReference type="RefSeq" id="XP_010932629.1">
    <property type="nucleotide sequence ID" value="XM_010934327.3"/>
</dbReference>
<evidence type="ECO:0000256" key="4">
    <source>
        <dbReference type="ARBA" id="ARBA00022801"/>
    </source>
</evidence>
<dbReference type="SUPFAM" id="SSF50630">
    <property type="entry name" value="Acid proteases"/>
    <property type="match status" value="1"/>
</dbReference>
<keyword evidence="9" id="KW-1185">Reference proteome</keyword>
<comment type="similarity">
    <text evidence="1">Belongs to the peptidase A1 family.</text>
</comment>
<keyword evidence="2" id="KW-0645">Protease</keyword>
<feature type="signal peptide" evidence="7">
    <location>
        <begin position="1"/>
        <end position="21"/>
    </location>
</feature>
<feature type="active site" evidence="6">
    <location>
        <position position="101"/>
    </location>
</feature>
<keyword evidence="3" id="KW-0064">Aspartyl protease</keyword>
<dbReference type="InterPro" id="IPR051708">
    <property type="entry name" value="Plant_Aspart_Prot_A1"/>
</dbReference>
<dbReference type="InterPro" id="IPR032861">
    <property type="entry name" value="TAXi_N"/>
</dbReference>
<proteinExistence type="inferred from homology"/>
<evidence type="ECO:0000256" key="6">
    <source>
        <dbReference type="PIRSR" id="PIRSR601461-1"/>
    </source>
</evidence>
<evidence type="ECO:0000256" key="3">
    <source>
        <dbReference type="ARBA" id="ARBA00022750"/>
    </source>
</evidence>
<sequence length="451" mass="47948">MIPISFLLLLLLLLLPLPICAFLATPTSQAQEYLKLRLLRKTPLPSARQALALDSLRLSSSSSTTTSSSVPVVSGASSGAGQYFVDFRIGTPPQRIRLVADTGSDLVWARCSPCRGPSCSSRHPPGSAFLPRLSSSFAPFHCYDPSCRLVPHPRHSPRCPRSRIHSPCRFRYSYSDRSSATGFFSRETATLNASSGRPARLPALPLGCAFNVSTGPSFGAARGVLGLGRGPISFPSHAAPRFGAAFSYCLPDYTLSPPPTSYLLVGAAPRHRHQNLSFTPLLSNPLSPTFYYIRILSASVDATLLPIDPSVWALDPTSGAGGTVIDSGTTLSFLPAPAYVQILRAMTSRLPRAAIAGGPPGFDLCVNASGGGVRLPRLGFRLLGGAELAPPPENYFIDTAEGVRCLGLQPVSRTGPGFGVIGNLMQQGFLFVFDLDRATSRLGFSRTGCID</sequence>
<name>A0A6I9RUS7_ELAGV</name>